<feature type="compositionally biased region" description="Low complexity" evidence="1">
    <location>
        <begin position="271"/>
        <end position="282"/>
    </location>
</feature>
<gene>
    <name evidence="2" type="ORF">PZ740_06680</name>
</gene>
<dbReference type="Proteomes" id="UP001301140">
    <property type="component" value="Unassembled WGS sequence"/>
</dbReference>
<dbReference type="PANTHER" id="PTHR40036:SF1">
    <property type="entry name" value="MACROCIN O-METHYLTRANSFERASE"/>
    <property type="match status" value="1"/>
</dbReference>
<dbReference type="InterPro" id="IPR029063">
    <property type="entry name" value="SAM-dependent_MTases_sf"/>
</dbReference>
<proteinExistence type="predicted"/>
<evidence type="ECO:0000313" key="3">
    <source>
        <dbReference type="Proteomes" id="UP001301140"/>
    </source>
</evidence>
<evidence type="ECO:0000313" key="2">
    <source>
        <dbReference type="EMBL" id="MDF1586066.1"/>
    </source>
</evidence>
<keyword evidence="3" id="KW-1185">Reference proteome</keyword>
<accession>A0AAP3XQG5</accession>
<reference evidence="2 3" key="1">
    <citation type="submission" date="2023-03" db="EMBL/GenBank/DDBJ databases">
        <title>YIM 152171 draft genome.</title>
        <authorList>
            <person name="Yang Z."/>
        </authorList>
    </citation>
    <scope>NUCLEOTIDE SEQUENCE [LARGE SCALE GENOMIC DNA]</scope>
    <source>
        <strain evidence="2 3">YIM 152171</strain>
    </source>
</reference>
<name>A0AAP3XQG5_9PROT</name>
<dbReference type="RefSeq" id="WP_327788486.1">
    <property type="nucleotide sequence ID" value="NZ_JARGEQ010000061.1"/>
</dbReference>
<dbReference type="Pfam" id="PF05711">
    <property type="entry name" value="TylF"/>
    <property type="match status" value="1"/>
</dbReference>
<organism evidence="2 3">
    <name type="scientific">Marinimicrococcus flavescens</name>
    <dbReference type="NCBI Taxonomy" id="3031815"/>
    <lineage>
        <taxon>Bacteria</taxon>
        <taxon>Pseudomonadati</taxon>
        <taxon>Pseudomonadota</taxon>
        <taxon>Alphaproteobacteria</taxon>
        <taxon>Geminicoccales</taxon>
        <taxon>Geminicoccaceae</taxon>
        <taxon>Marinimicrococcus</taxon>
    </lineage>
</organism>
<sequence>MRYLSRLSRNVLSIPVILRFLHSREIGGAYGIGARKKLGLLVRFWRNTRRVETLSDVREHMELAAAILRVPPSVKGDVVECGCYVGGSSVNLSLACAMVGRRLLICDSFEGLPEPEEHDREHLAVHVGHVDTYYKGRFAASLGLVKSNLERYGNLEVCDFRVGFFDKTMAGLDRDVVMAFLDVDLIDSLKPCLRGIWPRLAQGCRVYVHEARNIPLVALFFDASWWRQTLGQDAPGFVGSGVGLPLAVATHWGSELGYAQKAAAPEIAAAPSAPTAASAARPGVEPAPLEQPQPAGG</sequence>
<dbReference type="EMBL" id="JARGEQ010000061">
    <property type="protein sequence ID" value="MDF1586066.1"/>
    <property type="molecule type" value="Genomic_DNA"/>
</dbReference>
<dbReference type="PANTHER" id="PTHR40036">
    <property type="entry name" value="MACROCIN O-METHYLTRANSFERASE"/>
    <property type="match status" value="1"/>
</dbReference>
<feature type="region of interest" description="Disordered" evidence="1">
    <location>
        <begin position="271"/>
        <end position="297"/>
    </location>
</feature>
<comment type="caution">
    <text evidence="2">The sequence shown here is derived from an EMBL/GenBank/DDBJ whole genome shotgun (WGS) entry which is preliminary data.</text>
</comment>
<protein>
    <submittedName>
        <fullName evidence="2">Macrocin O-methyltransferase</fullName>
    </submittedName>
</protein>
<dbReference type="InterPro" id="IPR008884">
    <property type="entry name" value="TylF_MeTrfase"/>
</dbReference>
<dbReference type="AlphaFoldDB" id="A0AAP3XQG5"/>
<evidence type="ECO:0000256" key="1">
    <source>
        <dbReference type="SAM" id="MobiDB-lite"/>
    </source>
</evidence>
<dbReference type="Gene3D" id="3.40.50.150">
    <property type="entry name" value="Vaccinia Virus protein VP39"/>
    <property type="match status" value="1"/>
</dbReference>